<evidence type="ECO:0000313" key="1">
    <source>
        <dbReference type="EMBL" id="MDA7088546.1"/>
    </source>
</evidence>
<proteinExistence type="predicted"/>
<name>A0ABT4XJZ6_9PSED</name>
<accession>A0ABT4XJZ6</accession>
<protein>
    <recommendedName>
        <fullName evidence="3">TIGR02285 family protein</fullName>
    </recommendedName>
</protein>
<dbReference type="SUPFAM" id="SSF53850">
    <property type="entry name" value="Periplasmic binding protein-like II"/>
    <property type="match status" value="1"/>
</dbReference>
<comment type="caution">
    <text evidence="1">The sequence shown here is derived from an EMBL/GenBank/DDBJ whole genome shotgun (WGS) entry which is preliminary data.</text>
</comment>
<evidence type="ECO:0000313" key="2">
    <source>
        <dbReference type="Proteomes" id="UP001212042"/>
    </source>
</evidence>
<reference evidence="1 2" key="1">
    <citation type="submission" date="2023-01" db="EMBL/GenBank/DDBJ databases">
        <title>Pseudomonas SA3-5T sp. nov., isolated from tidal flat sediment.</title>
        <authorList>
            <person name="Kim H.S."/>
            <person name="Kim J.-S."/>
            <person name="Suh M.K."/>
            <person name="Eom M.K."/>
            <person name="Lee J.-S."/>
        </authorList>
    </citation>
    <scope>NUCLEOTIDE SEQUENCE [LARGE SCALE GENOMIC DNA]</scope>
    <source>
        <strain evidence="1 2">SA3-5</strain>
    </source>
</reference>
<sequence>MIKFCRVHRTWGAAITGGLLGLLLAAGAQAESLTWGLLPVPGGVELKEGKPHAGILLESLLLLEPDLPGLDIHYELFNVPRMQQAMASGREFCTNGSLPLAERDRQGYFVPYLVTPPMQLVVRADSLARLPWRGKQLYLSDLLASHELRGGLASLRNYPEAIRGALAAAQEQGRLERFSGGIAGGGENLLFMVSHGRIDFTFEYPPVLMAMSQDELLLEPLRSIGLADNTELQLSGIYCTRNTWGLAMARRLDQAVRRLMGEPQALLALYQRYLPADTFMTYRQPLLGYFRQRAGQVFEAAP</sequence>
<organism evidence="1 2">
    <name type="scientific">Pseudomonas aestuarii</name>
    <dbReference type="NCBI Taxonomy" id="3018340"/>
    <lineage>
        <taxon>Bacteria</taxon>
        <taxon>Pseudomonadati</taxon>
        <taxon>Pseudomonadota</taxon>
        <taxon>Gammaproteobacteria</taxon>
        <taxon>Pseudomonadales</taxon>
        <taxon>Pseudomonadaceae</taxon>
        <taxon>Pseudomonas</taxon>
    </lineage>
</organism>
<dbReference type="EMBL" id="JAQJZJ010000010">
    <property type="protein sequence ID" value="MDA7088546.1"/>
    <property type="molecule type" value="Genomic_DNA"/>
</dbReference>
<dbReference type="Proteomes" id="UP001212042">
    <property type="component" value="Unassembled WGS sequence"/>
</dbReference>
<gene>
    <name evidence="1" type="ORF">PH586_19375</name>
</gene>
<keyword evidence="2" id="KW-1185">Reference proteome</keyword>
<dbReference type="RefSeq" id="WP_271349441.1">
    <property type="nucleotide sequence ID" value="NZ_JAQJZJ010000010.1"/>
</dbReference>
<evidence type="ECO:0008006" key="3">
    <source>
        <dbReference type="Google" id="ProtNLM"/>
    </source>
</evidence>